<dbReference type="InterPro" id="IPR036875">
    <property type="entry name" value="Znf_CCHC_sf"/>
</dbReference>
<dbReference type="AlphaFoldDB" id="A0A8T3BP24"/>
<evidence type="ECO:0000313" key="4">
    <source>
        <dbReference type="Proteomes" id="UP000829196"/>
    </source>
</evidence>
<dbReference type="Proteomes" id="UP000829196">
    <property type="component" value="Unassembled WGS sequence"/>
</dbReference>
<feature type="compositionally biased region" description="Polar residues" evidence="2">
    <location>
        <begin position="1"/>
        <end position="13"/>
    </location>
</feature>
<sequence>MHQLNSVVSNYTPPQMVASMGPPSYPPARTNGSLENPYRPTRPDHGDYDRRGVRFKSNNYSEEWDLPSAHHQNGAILTIPTNLGAFDEVFLRWESITKNLVSLQGFTDNNDKAEFIENLLGEAENLTWMQWRMAFPNEYQTTINTADGREGTQNIISQIRRIFMLEDPYQGSTLIQDEAYRDIERLSCNNLKDVLQFMNEYMRIAAKTGRMFTSPERSEKFWSKLPGDLGSRIKMAFDMRYSGNQVGVIPRILFTYRYLENECKEATFHRALKGLQFCNQIPIPGYYKKPEKKYGIWRSTTYKGKPHNSHARIEKKKHLIRNKNCKCFLCGEGHFARECPNDKKSIKRVAIFEGNDIPADCEIVSVDEGEAESDAIYSISEGEDANEAYTIQETICYFRETDRTYWVGKAESWQPRVQVTQRQYECQHEWQKYEDITDPQYLRCHCCKRETNKKFRMHCPKCNLTSCGMCSPNYFDTVLTLQRDTSVQYNPRNLVLEQTKYIKWCEGEMRRLQALVDALKAVPPLRDAEPEELLQLQLENTRLQMENEYLQKKVDENEHLQEECSELREKLAEITARIEEEANVLIPETSQKVAATEDTTKRVTANRLLG</sequence>
<dbReference type="SUPFAM" id="SSF57756">
    <property type="entry name" value="Retrovirus zinc finger-like domains"/>
    <property type="match status" value="1"/>
</dbReference>
<comment type="caution">
    <text evidence="3">The sequence shown here is derived from an EMBL/GenBank/DDBJ whole genome shotgun (WGS) entry which is preliminary data.</text>
</comment>
<accession>A0A8T3BP24</accession>
<gene>
    <name evidence="3" type="ORF">KFK09_006359</name>
</gene>
<dbReference type="SMR" id="A0A8T3BP24"/>
<keyword evidence="4" id="KW-1185">Reference proteome</keyword>
<organism evidence="3 4">
    <name type="scientific">Dendrobium nobile</name>
    <name type="common">Orchid</name>
    <dbReference type="NCBI Taxonomy" id="94219"/>
    <lineage>
        <taxon>Eukaryota</taxon>
        <taxon>Viridiplantae</taxon>
        <taxon>Streptophyta</taxon>
        <taxon>Embryophyta</taxon>
        <taxon>Tracheophyta</taxon>
        <taxon>Spermatophyta</taxon>
        <taxon>Magnoliopsida</taxon>
        <taxon>Liliopsida</taxon>
        <taxon>Asparagales</taxon>
        <taxon>Orchidaceae</taxon>
        <taxon>Epidendroideae</taxon>
        <taxon>Malaxideae</taxon>
        <taxon>Dendrobiinae</taxon>
        <taxon>Dendrobium</taxon>
    </lineage>
</organism>
<dbReference type="GO" id="GO:0003676">
    <property type="term" value="F:nucleic acid binding"/>
    <property type="evidence" value="ECO:0007669"/>
    <property type="project" value="InterPro"/>
</dbReference>
<dbReference type="GO" id="GO:0008270">
    <property type="term" value="F:zinc ion binding"/>
    <property type="evidence" value="ECO:0007669"/>
    <property type="project" value="InterPro"/>
</dbReference>
<dbReference type="OrthoDB" id="779739at2759"/>
<proteinExistence type="predicted"/>
<feature type="coiled-coil region" evidence="1">
    <location>
        <begin position="533"/>
        <end position="584"/>
    </location>
</feature>
<feature type="region of interest" description="Disordered" evidence="2">
    <location>
        <begin position="1"/>
        <end position="52"/>
    </location>
</feature>
<name>A0A8T3BP24_DENNO</name>
<reference evidence="3" key="1">
    <citation type="journal article" date="2022" name="Front. Genet.">
        <title>Chromosome-Scale Assembly of the Dendrobium nobile Genome Provides Insights Into the Molecular Mechanism of the Biosynthesis of the Medicinal Active Ingredient of Dendrobium.</title>
        <authorList>
            <person name="Xu Q."/>
            <person name="Niu S.-C."/>
            <person name="Li K.-L."/>
            <person name="Zheng P.-J."/>
            <person name="Zhang X.-J."/>
            <person name="Jia Y."/>
            <person name="Liu Y."/>
            <person name="Niu Y.-X."/>
            <person name="Yu L.-H."/>
            <person name="Chen D.-F."/>
            <person name="Zhang G.-Q."/>
        </authorList>
    </citation>
    <scope>NUCLEOTIDE SEQUENCE</scope>
    <source>
        <tissue evidence="3">Leaf</tissue>
    </source>
</reference>
<dbReference type="Pfam" id="PF22909">
    <property type="entry name" value="Caulimovir_coat_dom"/>
    <property type="match status" value="1"/>
</dbReference>
<protein>
    <submittedName>
        <fullName evidence="3">Uncharacterized protein</fullName>
    </submittedName>
</protein>
<evidence type="ECO:0000256" key="1">
    <source>
        <dbReference type="SAM" id="Coils"/>
    </source>
</evidence>
<evidence type="ECO:0000256" key="2">
    <source>
        <dbReference type="SAM" id="MobiDB-lite"/>
    </source>
</evidence>
<dbReference type="EMBL" id="JAGYWB010000006">
    <property type="protein sequence ID" value="KAI0518922.1"/>
    <property type="molecule type" value="Genomic_DNA"/>
</dbReference>
<keyword evidence="1" id="KW-0175">Coiled coil</keyword>
<feature type="compositionally biased region" description="Basic and acidic residues" evidence="2">
    <location>
        <begin position="41"/>
        <end position="52"/>
    </location>
</feature>
<evidence type="ECO:0000313" key="3">
    <source>
        <dbReference type="EMBL" id="KAI0518922.1"/>
    </source>
</evidence>